<dbReference type="InterPro" id="IPR036640">
    <property type="entry name" value="ABC1_TM_sf"/>
</dbReference>
<evidence type="ECO:0000256" key="5">
    <source>
        <dbReference type="ARBA" id="ARBA00022741"/>
    </source>
</evidence>
<organism evidence="13 14">
    <name type="scientific">Phaeosphaeria nodorum (strain SN15 / ATCC MYA-4574 / FGSC 10173)</name>
    <name type="common">Glume blotch fungus</name>
    <name type="synonym">Parastagonospora nodorum</name>
    <dbReference type="NCBI Taxonomy" id="321614"/>
    <lineage>
        <taxon>Eukaryota</taxon>
        <taxon>Fungi</taxon>
        <taxon>Dikarya</taxon>
        <taxon>Ascomycota</taxon>
        <taxon>Pezizomycotina</taxon>
        <taxon>Dothideomycetes</taxon>
        <taxon>Pleosporomycetidae</taxon>
        <taxon>Pleosporales</taxon>
        <taxon>Pleosporineae</taxon>
        <taxon>Phaeosphaeriaceae</taxon>
        <taxon>Parastagonospora</taxon>
    </lineage>
</organism>
<dbReference type="SUPFAM" id="SSF52540">
    <property type="entry name" value="P-loop containing nucleoside triphosphate hydrolases"/>
    <property type="match status" value="2"/>
</dbReference>
<feature type="transmembrane region" description="Helical" evidence="10">
    <location>
        <begin position="127"/>
        <end position="144"/>
    </location>
</feature>
<dbReference type="GO" id="GO:0005524">
    <property type="term" value="F:ATP binding"/>
    <property type="evidence" value="ECO:0007669"/>
    <property type="project" value="UniProtKB-KW"/>
</dbReference>
<dbReference type="Proteomes" id="UP000663193">
    <property type="component" value="Chromosome 21"/>
</dbReference>
<keyword evidence="4" id="KW-0677">Repeat</keyword>
<evidence type="ECO:0000256" key="2">
    <source>
        <dbReference type="ARBA" id="ARBA00022448"/>
    </source>
</evidence>
<dbReference type="PROSITE" id="PS50929">
    <property type="entry name" value="ABC_TM1F"/>
    <property type="match status" value="2"/>
</dbReference>
<dbReference type="GO" id="GO:0016887">
    <property type="term" value="F:ATP hydrolysis activity"/>
    <property type="evidence" value="ECO:0007669"/>
    <property type="project" value="InterPro"/>
</dbReference>
<gene>
    <name evidence="13" type="ORF">JI435_135880</name>
</gene>
<dbReference type="Gene3D" id="1.20.1560.10">
    <property type="entry name" value="ABC transporter type 1, transmembrane domain"/>
    <property type="match status" value="2"/>
</dbReference>
<dbReference type="Pfam" id="PF00005">
    <property type="entry name" value="ABC_tran"/>
    <property type="match status" value="2"/>
</dbReference>
<keyword evidence="5" id="KW-0547">Nucleotide-binding</keyword>
<evidence type="ECO:0000313" key="13">
    <source>
        <dbReference type="EMBL" id="QRD06679.1"/>
    </source>
</evidence>
<accession>A0A7U2IBB8</accession>
<keyword evidence="3 10" id="KW-0812">Transmembrane</keyword>
<dbReference type="FunFam" id="3.40.50.300:FF:001577">
    <property type="entry name" value="ABC bile acid transporter"/>
    <property type="match status" value="1"/>
</dbReference>
<proteinExistence type="predicted"/>
<evidence type="ECO:0000256" key="4">
    <source>
        <dbReference type="ARBA" id="ARBA00022737"/>
    </source>
</evidence>
<dbReference type="PANTHER" id="PTHR24223">
    <property type="entry name" value="ATP-BINDING CASSETTE SUB-FAMILY C"/>
    <property type="match status" value="1"/>
</dbReference>
<dbReference type="GO" id="GO:0140359">
    <property type="term" value="F:ABC-type transporter activity"/>
    <property type="evidence" value="ECO:0007669"/>
    <property type="project" value="InterPro"/>
</dbReference>
<dbReference type="SUPFAM" id="SSF90123">
    <property type="entry name" value="ABC transporter transmembrane region"/>
    <property type="match status" value="2"/>
</dbReference>
<dbReference type="InterPro" id="IPR011527">
    <property type="entry name" value="ABC1_TM_dom"/>
</dbReference>
<keyword evidence="8 10" id="KW-0472">Membrane</keyword>
<feature type="compositionally biased region" description="Polar residues" evidence="9">
    <location>
        <begin position="396"/>
        <end position="405"/>
    </location>
</feature>
<dbReference type="CDD" id="cd03250">
    <property type="entry name" value="ABCC_MRP_domain1"/>
    <property type="match status" value="1"/>
</dbReference>
<keyword evidence="7 10" id="KW-1133">Transmembrane helix</keyword>
<dbReference type="CDD" id="cd18604">
    <property type="entry name" value="ABC_6TM_VMR1_D2_like"/>
    <property type="match status" value="1"/>
</dbReference>
<reference evidence="14" key="1">
    <citation type="journal article" date="2021" name="BMC Genomics">
        <title>Chromosome-level genome assembly and manually-curated proteome of model necrotroph Parastagonospora nodorum Sn15 reveals a genome-wide trove of candidate effector homologs, and redundancy of virulence-related functions within an accessory chromosome.</title>
        <authorList>
            <person name="Bertazzoni S."/>
            <person name="Jones D.A.B."/>
            <person name="Phan H.T."/>
            <person name="Tan K.-C."/>
            <person name="Hane J.K."/>
        </authorList>
    </citation>
    <scope>NUCLEOTIDE SEQUENCE [LARGE SCALE GENOMIC DNA]</scope>
    <source>
        <strain evidence="14">SN15 / ATCC MYA-4574 / FGSC 10173)</strain>
    </source>
</reference>
<evidence type="ECO:0000259" key="11">
    <source>
        <dbReference type="PROSITE" id="PS50893"/>
    </source>
</evidence>
<feature type="transmembrane region" description="Helical" evidence="10">
    <location>
        <begin position="1094"/>
        <end position="1113"/>
    </location>
</feature>
<feature type="transmembrane region" description="Helical" evidence="10">
    <location>
        <begin position="1069"/>
        <end position="1088"/>
    </location>
</feature>
<feature type="domain" description="ABC transporter" evidence="11">
    <location>
        <begin position="1268"/>
        <end position="1496"/>
    </location>
</feature>
<feature type="transmembrane region" description="Helical" evidence="10">
    <location>
        <begin position="1182"/>
        <end position="1202"/>
    </location>
</feature>
<evidence type="ECO:0000256" key="10">
    <source>
        <dbReference type="SAM" id="Phobius"/>
    </source>
</evidence>
<feature type="transmembrane region" description="Helical" evidence="10">
    <location>
        <begin position="151"/>
        <end position="167"/>
    </location>
</feature>
<feature type="domain" description="ABC transmembrane type-1" evidence="12">
    <location>
        <begin position="302"/>
        <end position="640"/>
    </location>
</feature>
<feature type="domain" description="ABC transporter" evidence="11">
    <location>
        <begin position="670"/>
        <end position="894"/>
    </location>
</feature>
<evidence type="ECO:0000256" key="1">
    <source>
        <dbReference type="ARBA" id="ARBA00004141"/>
    </source>
</evidence>
<feature type="compositionally biased region" description="Polar residues" evidence="9">
    <location>
        <begin position="885"/>
        <end position="895"/>
    </location>
</feature>
<sequence>MASLQTPMSPMSPGSWASFNETKPISQCHEIWDADRARFTPCFMPFITAAPALIAAFVLLTYSLQIFRAYQPRWTKPFIEEAKEKATDLEDEPKHPTPIVTLSLLGIVVVGLLLQILTVFFPKRQILEIYPAIAWGIAVVIIIVERPRTASMALLLLLSTLLVAQLVELSHAQHLINKMKVEDIPSVLGPIMALLGIITILNMPFRDPMMPNDDISAIYTTPTVNLRTPEDNLTPWQYMTVAWMAPMVQEGYKRQLDDEDVWDLPWEFKHARLHRTFRELPGSVTRRVFTANGMDLIRTTTMSFIRLGSTLATPVLLQRLLASMREGKPANVTITYAVLTVAFRLLAAQLQVFNLWYQRRAYERSRGELITMLYEKTLNRKIMGAKQETKEEHTNGHANSENGQDLNGGNGHSPEITKDVPQHWLKRLFALVRSIFSRKSKKEVEKEKVGASMGKILNLMRNDVYEIAQRFWDFAEILTQPAGAILATVLIWRMLGWACLLGVVALAGSQLVNIVIARFQIYFEKKRRVATDEKLQRTTQFIESIRHLRWYGWQESWMKGILESRQTELHLRVIQIMFSTTLAFMLRFGSGCFPAIAFFAYTRWEGKSLQVDLIFPAIDLFNLLEGYLRALPQLVTTMLNAYVAMSRIEEFMAEPDKEQADVVPEGSADLSLQGASFAWPGVEQNVLENITMAFPPGLTMVYGEVAAGKTALLQALMGELDKREGEFIQPDQVMGYCAQTPWLQSMNIRENILFSQPYEEARYKQVLEACALLPDMAEFKHGDLSNIGENGIGLSGGQKARVALARAVYSSAKVLLLDDPLSALDHQTAEYIVDKLLAGPLLAGRTTILVTHRTELCRGLAKQWVELQHGKATIHEPTEDEENKLSLQRTQTNESISEEEAQRRKEQEAAAIPDKFIEDETRTKGGVKLSVYWRYIKAGTLRWWFVVILVMFVYRILDTLQTWFIKAWGESYTHPTSKGIFGYLPPAHDDVIPWLQTFFYFVVATSILFWWTYIIMFGVGYLAAKSIFQRAIERVAHATFRYYDVTPVGRLMNRLTSDMNTVDGGLSSAFTVFVWQFIGWFTAVAIILTSTPAFLAFGALLCCGFVYYFFRFLPTSQSLRRLEMVSLSPLMSNFGALVEGLTTVRAFNAQPRFQERVIEVVDNFQKNDHFYWSLQSWLGLRFSLLSASSTLAMTLIAIYVGLSPGLTAFVLITASKFVVHTEYMCRIYGQLEMDFTSVERVIELLDIEKEEPGVVDPPAHWPTYSGDIEFEDATVRYAPNLEPALQNITLKIPAGSNTAVIGRTGSGKSTLALSLLATIAAESGTIRIDGIDISTVSKQALRSRVTFLAQEPVLFPGSMRKNLDPLDEYSDAACESVLSKIAGNHNWTLSTNVEGGGKGLSQGQRQLVGLARAMLRRSPVLIMDEATASIDFETAQRIQSVLREEMKQSTVITIAHRLEAVKNADYCVVLGKGKLIKAGKAADMLKEGSEFSGMLA</sequence>
<protein>
    <submittedName>
        <fullName evidence="13">Uncharacterized protein</fullName>
    </submittedName>
</protein>
<keyword evidence="14" id="KW-1185">Reference proteome</keyword>
<keyword evidence="2" id="KW-0813">Transport</keyword>
<dbReference type="InterPro" id="IPR027417">
    <property type="entry name" value="P-loop_NTPase"/>
</dbReference>
<evidence type="ECO:0000256" key="8">
    <source>
        <dbReference type="ARBA" id="ARBA00023136"/>
    </source>
</evidence>
<evidence type="ECO:0000256" key="3">
    <source>
        <dbReference type="ARBA" id="ARBA00022692"/>
    </source>
</evidence>
<dbReference type="FunFam" id="1.20.1560.10:FF:000013">
    <property type="entry name" value="ABC transporter C family member 2"/>
    <property type="match status" value="1"/>
</dbReference>
<dbReference type="InterPro" id="IPR003593">
    <property type="entry name" value="AAA+_ATPase"/>
</dbReference>
<dbReference type="InterPro" id="IPR050173">
    <property type="entry name" value="ABC_transporter_C-like"/>
</dbReference>
<keyword evidence="6" id="KW-0067">ATP-binding</keyword>
<feature type="transmembrane region" description="Helical" evidence="10">
    <location>
        <begin position="43"/>
        <end position="64"/>
    </location>
</feature>
<dbReference type="PANTHER" id="PTHR24223:SF415">
    <property type="entry name" value="FI20190P1"/>
    <property type="match status" value="1"/>
</dbReference>
<feature type="domain" description="ABC transmembrane type-1" evidence="12">
    <location>
        <begin position="945"/>
        <end position="1214"/>
    </location>
</feature>
<feature type="transmembrane region" description="Helical" evidence="10">
    <location>
        <begin position="998"/>
        <end position="1024"/>
    </location>
</feature>
<evidence type="ECO:0000256" key="9">
    <source>
        <dbReference type="SAM" id="MobiDB-lite"/>
    </source>
</evidence>
<dbReference type="EMBL" id="CP069043">
    <property type="protein sequence ID" value="QRD06679.1"/>
    <property type="molecule type" value="Genomic_DNA"/>
</dbReference>
<dbReference type="VEuPathDB" id="FungiDB:JI435_135880"/>
<evidence type="ECO:0000313" key="14">
    <source>
        <dbReference type="Proteomes" id="UP000663193"/>
    </source>
</evidence>
<dbReference type="InterPro" id="IPR017871">
    <property type="entry name" value="ABC_transporter-like_CS"/>
</dbReference>
<name>A0A7U2IBB8_PHANO</name>
<dbReference type="GO" id="GO:0005737">
    <property type="term" value="C:cytoplasm"/>
    <property type="evidence" value="ECO:0007669"/>
    <property type="project" value="UniProtKB-ARBA"/>
</dbReference>
<dbReference type="Gene3D" id="3.40.50.300">
    <property type="entry name" value="P-loop containing nucleotide triphosphate hydrolases"/>
    <property type="match status" value="2"/>
</dbReference>
<dbReference type="OrthoDB" id="6500128at2759"/>
<feature type="region of interest" description="Disordered" evidence="9">
    <location>
        <begin position="873"/>
        <end position="904"/>
    </location>
</feature>
<feature type="transmembrane region" description="Helical" evidence="10">
    <location>
        <begin position="495"/>
        <end position="516"/>
    </location>
</feature>
<evidence type="ECO:0000256" key="7">
    <source>
        <dbReference type="ARBA" id="ARBA00022989"/>
    </source>
</evidence>
<evidence type="ECO:0000259" key="12">
    <source>
        <dbReference type="PROSITE" id="PS50929"/>
    </source>
</evidence>
<dbReference type="Pfam" id="PF00664">
    <property type="entry name" value="ABC_membrane"/>
    <property type="match status" value="2"/>
</dbReference>
<evidence type="ECO:0000256" key="6">
    <source>
        <dbReference type="ARBA" id="ARBA00022840"/>
    </source>
</evidence>
<dbReference type="SMART" id="SM00382">
    <property type="entry name" value="AAA"/>
    <property type="match status" value="2"/>
</dbReference>
<dbReference type="CDD" id="cd03244">
    <property type="entry name" value="ABCC_MRP_domain2"/>
    <property type="match status" value="1"/>
</dbReference>
<dbReference type="GO" id="GO:0016020">
    <property type="term" value="C:membrane"/>
    <property type="evidence" value="ECO:0007669"/>
    <property type="project" value="UniProtKB-SubCell"/>
</dbReference>
<dbReference type="FunFam" id="3.40.50.300:FF:001751">
    <property type="entry name" value="ABC bile acid transporter"/>
    <property type="match status" value="1"/>
</dbReference>
<feature type="transmembrane region" description="Helical" evidence="10">
    <location>
        <begin position="187"/>
        <end position="205"/>
    </location>
</feature>
<dbReference type="PROSITE" id="PS00211">
    <property type="entry name" value="ABC_TRANSPORTER_1"/>
    <property type="match status" value="2"/>
</dbReference>
<feature type="region of interest" description="Disordered" evidence="9">
    <location>
        <begin position="387"/>
        <end position="413"/>
    </location>
</feature>
<feature type="transmembrane region" description="Helical" evidence="10">
    <location>
        <begin position="941"/>
        <end position="957"/>
    </location>
</feature>
<comment type="subcellular location">
    <subcellularLocation>
        <location evidence="1">Membrane</location>
        <topology evidence="1">Multi-pass membrane protein</topology>
    </subcellularLocation>
</comment>
<feature type="transmembrane region" description="Helical" evidence="10">
    <location>
        <begin position="99"/>
        <end position="121"/>
    </location>
</feature>
<dbReference type="InterPro" id="IPR003439">
    <property type="entry name" value="ABC_transporter-like_ATP-bd"/>
</dbReference>
<dbReference type="PROSITE" id="PS50893">
    <property type="entry name" value="ABC_TRANSPORTER_2"/>
    <property type="match status" value="2"/>
</dbReference>